<feature type="transmembrane region" description="Helical" evidence="1">
    <location>
        <begin position="232"/>
        <end position="254"/>
    </location>
</feature>
<organism evidence="2 3">
    <name type="scientific">Ralstonia insidiosa</name>
    <dbReference type="NCBI Taxonomy" id="190721"/>
    <lineage>
        <taxon>Bacteria</taxon>
        <taxon>Pseudomonadati</taxon>
        <taxon>Pseudomonadota</taxon>
        <taxon>Betaproteobacteria</taxon>
        <taxon>Burkholderiales</taxon>
        <taxon>Burkholderiaceae</taxon>
        <taxon>Ralstonia</taxon>
    </lineage>
</organism>
<dbReference type="Proteomes" id="UP000078572">
    <property type="component" value="Plasmid pRI-1"/>
</dbReference>
<evidence type="ECO:0000313" key="3">
    <source>
        <dbReference type="Proteomes" id="UP000078572"/>
    </source>
</evidence>
<dbReference type="GeneID" id="61529890"/>
<dbReference type="AlphaFoldDB" id="A0A192A7U3"/>
<sequence>MLFGRLVEWGAVASGAIEPDNFAAARERYEAICLELGIKRAPELRLAKKVSLLSKIVVGDWRRRDRFRVAAFHEVPTDEFFLHELAHWACLSYGGYRGYHGTPFLTLLQLFYEFYWEGEVPDVIEATVRDDWPKYIREETRAKAIADARAAVEGIKARLTWEDGANPSADFLAREVRKAFPQQSTGGITVLDRVVLEDLVKTQRDGLFTLAVWACLATLAFAFAALELAPNAVTSGLILVTGLLTVATVAIIAANDLSRRIGRWWAGLRARFVWGHQ</sequence>
<keyword evidence="1" id="KW-1133">Transmembrane helix</keyword>
<evidence type="ECO:0000313" key="2">
    <source>
        <dbReference type="EMBL" id="ANJ76454.1"/>
    </source>
</evidence>
<keyword evidence="2" id="KW-0614">Plasmid</keyword>
<gene>
    <name evidence="2" type="ORF">A9Y76_28070</name>
</gene>
<name>A0A192A7U3_9RALS</name>
<reference evidence="3" key="1">
    <citation type="submission" date="2016-06" db="EMBL/GenBank/DDBJ databases">
        <authorList>
            <person name="Xu Y."/>
            <person name="Nagy A."/>
            <person name="Yan X."/>
            <person name="Kim S.W."/>
            <person name="Haley B."/>
            <person name="Liu N.T."/>
            <person name="Nou X."/>
        </authorList>
    </citation>
    <scope>NUCLEOTIDE SEQUENCE [LARGE SCALE GENOMIC DNA]</scope>
    <source>
        <strain evidence="3">ATCC 49129</strain>
        <plasmid evidence="3">pri-1</plasmid>
    </source>
</reference>
<proteinExistence type="predicted"/>
<keyword evidence="3" id="KW-1185">Reference proteome</keyword>
<protein>
    <submittedName>
        <fullName evidence="2">Uncharacterized protein</fullName>
    </submittedName>
</protein>
<accession>A0A192A7U3</accession>
<dbReference type="RefSeq" id="WP_024979618.1">
    <property type="nucleotide sequence ID" value="NZ_CP016024.1"/>
</dbReference>
<feature type="transmembrane region" description="Helical" evidence="1">
    <location>
        <begin position="207"/>
        <end position="226"/>
    </location>
</feature>
<dbReference type="OrthoDB" id="9875159at2"/>
<keyword evidence="1" id="KW-0472">Membrane</keyword>
<keyword evidence="1" id="KW-0812">Transmembrane</keyword>
<geneLocation type="plasmid" evidence="3">
    <name>pri-1</name>
</geneLocation>
<dbReference type="EMBL" id="CP016024">
    <property type="protein sequence ID" value="ANJ76454.1"/>
    <property type="molecule type" value="Genomic_DNA"/>
</dbReference>
<evidence type="ECO:0000256" key="1">
    <source>
        <dbReference type="SAM" id="Phobius"/>
    </source>
</evidence>